<dbReference type="Pfam" id="PF04196">
    <property type="entry name" value="Bunya_RdRp"/>
    <property type="match status" value="2"/>
</dbReference>
<comment type="similarity">
    <text evidence="9">Belongs to the Bunyavirales RNA polymerase family.</text>
</comment>
<dbReference type="GO" id="GO:0016787">
    <property type="term" value="F:hydrolase activity"/>
    <property type="evidence" value="ECO:0007669"/>
    <property type="project" value="UniProtKB-KW"/>
</dbReference>
<dbReference type="GO" id="GO:0003968">
    <property type="term" value="F:RNA-directed RNA polymerase activity"/>
    <property type="evidence" value="ECO:0007669"/>
    <property type="project" value="UniProtKB-KW"/>
</dbReference>
<feature type="region of interest" description="Disordered" evidence="10">
    <location>
        <begin position="405"/>
        <end position="424"/>
    </location>
</feature>
<feature type="region of interest" description="Disordered" evidence="10">
    <location>
        <begin position="1946"/>
        <end position="1968"/>
    </location>
</feature>
<evidence type="ECO:0000256" key="5">
    <source>
        <dbReference type="ARBA" id="ARBA00022842"/>
    </source>
</evidence>
<dbReference type="EC" id="2.7.7.48" evidence="1"/>
<keyword evidence="3" id="KW-0808">Transferase</keyword>
<dbReference type="InterPro" id="IPR007099">
    <property type="entry name" value="RNA-dir_pol_NSvirus"/>
</dbReference>
<dbReference type="PROSITE" id="PS50525">
    <property type="entry name" value="RDRP_SSRNA_NEG_SEG"/>
    <property type="match status" value="1"/>
</dbReference>
<keyword evidence="4" id="KW-0378">Hydrolase</keyword>
<dbReference type="GO" id="GO:0039694">
    <property type="term" value="P:viral RNA genome replication"/>
    <property type="evidence" value="ECO:0007669"/>
    <property type="project" value="InterPro"/>
</dbReference>
<evidence type="ECO:0000256" key="6">
    <source>
        <dbReference type="ARBA" id="ARBA00030285"/>
    </source>
</evidence>
<evidence type="ECO:0000256" key="2">
    <source>
        <dbReference type="ARBA" id="ARBA00018602"/>
    </source>
</evidence>
<dbReference type="InterPro" id="IPR007322">
    <property type="entry name" value="RNA_pol_bunyavir"/>
</dbReference>
<evidence type="ECO:0000256" key="7">
    <source>
        <dbReference type="ARBA" id="ARBA00030436"/>
    </source>
</evidence>
<evidence type="ECO:0000256" key="8">
    <source>
        <dbReference type="ARBA" id="ARBA00031012"/>
    </source>
</evidence>
<evidence type="ECO:0000256" key="1">
    <source>
        <dbReference type="ARBA" id="ARBA00012494"/>
    </source>
</evidence>
<feature type="domain" description="RdRp catalytic" evidence="11">
    <location>
        <begin position="949"/>
        <end position="1140"/>
    </location>
</feature>
<evidence type="ECO:0000256" key="9">
    <source>
        <dbReference type="ARBA" id="ARBA00034123"/>
    </source>
</evidence>
<protein>
    <recommendedName>
        <fullName evidence="2">RNA-directed RNA polymerase L</fullName>
        <ecNumber evidence="1">2.7.7.48</ecNumber>
    </recommendedName>
    <alternativeName>
        <fullName evidence="6">Large structural protein</fullName>
    </alternativeName>
    <alternativeName>
        <fullName evidence="8">Replicase</fullName>
    </alternativeName>
    <alternativeName>
        <fullName evidence="7">Transcriptase</fullName>
    </alternativeName>
</protein>
<reference evidence="12" key="1">
    <citation type="submission" date="2014-09" db="EMBL/GenBank/DDBJ databases">
        <authorList>
            <person name="Li C.-X."/>
            <person name="Shi M."/>
            <person name="Tian J.-H."/>
            <person name="Lin X.-D."/>
            <person name="Kang Y.-J."/>
            <person name="Qin X.-C."/>
            <person name="Chen L.-J."/>
            <person name="Xu J."/>
            <person name="Holmes E.C."/>
        </authorList>
    </citation>
    <scope>NUCLEOTIDE SEQUENCE</scope>
    <source>
        <strain evidence="12">WHYC03</strain>
    </source>
</reference>
<evidence type="ECO:0000313" key="12">
    <source>
        <dbReference type="EMBL" id="AJG39261.1"/>
    </source>
</evidence>
<gene>
    <name evidence="12" type="primary">L</name>
</gene>
<keyword evidence="5" id="KW-0460">Magnesium</keyword>
<dbReference type="InterPro" id="IPR029124">
    <property type="entry name" value="L_protein_N"/>
</dbReference>
<keyword evidence="12" id="KW-0696">RNA-directed RNA polymerase</keyword>
<evidence type="ECO:0000256" key="3">
    <source>
        <dbReference type="ARBA" id="ARBA00022679"/>
    </source>
</evidence>
<evidence type="ECO:0000256" key="10">
    <source>
        <dbReference type="SAM" id="MobiDB-lite"/>
    </source>
</evidence>
<keyword evidence="12" id="KW-0548">Nucleotidyltransferase</keyword>
<feature type="compositionally biased region" description="Acidic residues" evidence="10">
    <location>
        <begin position="1949"/>
        <end position="1958"/>
    </location>
</feature>
<name>A0A0B5KRZ1_9VIRU</name>
<evidence type="ECO:0000259" key="11">
    <source>
        <dbReference type="PROSITE" id="PS50525"/>
    </source>
</evidence>
<dbReference type="EMBL" id="KM817691">
    <property type="protein sequence ID" value="AJG39261.1"/>
    <property type="molecule type" value="Viral_cRNA"/>
</dbReference>
<dbReference type="GO" id="GO:0006351">
    <property type="term" value="P:DNA-templated transcription"/>
    <property type="evidence" value="ECO:0007669"/>
    <property type="project" value="InterPro"/>
</dbReference>
<dbReference type="Pfam" id="PF15518">
    <property type="entry name" value="L_protein_N"/>
    <property type="match status" value="1"/>
</dbReference>
<accession>A0A0B5KRZ1</accession>
<sequence>MTSMRTLFFEGNIEVPKDLEVVSHSDPVIQKTLNTPDAAEYEIKYNPKTKVAQITFLDVGPGSSVASMFSRSDYTISGDVQLSRFVHDFTFEPLFGSTDCGWSTVFEHPLQDQDSKLTPDYLGLHPDLDILCVEFKTHYGDSDRALMAEYRLARLKYLRPLTNRVMAANRKAYFSILAASHTTVVSDRVLKQDLVDAITYRYRLALSISFALGTDYQWFIPDDNDKKKRMLREEIESILPKNGFGDGRINEQVYQIIMASTDEKDFEESMTIALDWAQDYLLTACKERSIEQSADTYMIYDTTGFRDEKNWINYPCLVPNNSEGIPSVLPLCEMSRLWSVGLIAHEKHRGQYRMPSDDKYEHAKKNEKPEEYLINLNKRQSNRFTIDFSEKEALFHASHGVRAKQQKLHPSLKGQRDKTQTPIHTSNPTEILEWMSNNMKWFFGKSDFKDLSIDLLKEADWLANKVHEGHKEPVSKAFYELSETNGITWLTLLADVATEVNVSINQHCRSNEFIIKKLLRFNCYIIVKPTTNKSHIFYTLCFPKPIKTPGPGIFKNMFEFNSVFCTNWHSLQIDKMQNMITAPQIFINAWFTFKRHVDEDPSNLFQFDDLQTFQHAFMCLLIAIEDKTETEELVTLSRYAYMESHRVEPYLRCPAKIMKKVSFRPMTRLAEFMTHQLVRLCKKIEDQGAVPTTDDERVFLFNNMWSLFTLEPIKSFEMCLDISSSGYFKNKHSKSEGNQAYKLLKKIIKCEDTVDDIDFDKFYEHKTDPKEHEFDLTTVQKAADVLVDELRKMYGNNVIDKIGDEFLTRASQITYMDLGTLKASCTADPSIRKAPADEKTARQATKREKLLIVVMKAIEQKKAINMCPFLELAKWLTLAESTNLIIDIFKKAQHGGLREIYVQSIESRVCQLFIELLSRVICELIPSEAMTHPKEKANMPGNHAEKVRKVKALDDKNDVFTRRMNDDAKTWSNTHYAPKFYITLCRLTPSWLHPVIARILNLWVGRQLLIPFELIKVLRSNPNTPYQDPMYQRISDVFHGRDQATWLKPGEQWLKVRGGMMQGILHYTSSVFHCSLQVMVEKMARSYIKVHHPQLTLIYSHQTSSDDSGVIATLVGHVTDEAKRMLELLLMMKWSLGKLMAIYPSIEKSTPLTQRIYEFNSDYYCRTGRLRPTIRWVASALVILETETLIERQEHFTNLRTQVIEGGGPIMLSRVINLSQGILHYRLLGSSINECFERFAEDLRNYPEPHYGFFLLDPAKASGCVPFAANHWYLCFESNCGYDYVEEMKETSKLDTSARSVRLTFCSYGNYTKMRKLVDKISTEDWEAEIEKDPTILLRRPKTLKEIAILLSDKLHNPGVVMALATSNIISKLIASGVYMINCPAMGTRSNIFDEHGRLLSVEEMRNNKRKFSLAYLLGNQKGISRRADPADLKLLFPAADSYAAIFATNQELMHENPLAWQCPMKTRSYVRVLEVVRDTEYSLEELCRHYWAGITLRSSKHFIDEEFKMSQLIHPWLRLKIEDSLAESSFETYREMIGFIKRREARSKRLIVNGAPTQGDCSLEYFCRRNQWSGVLYEKVPLVGRAGSLRVMDNLKFVRHGLAMLLNANFLPNKSKIETIKEYLDSLSPEVIEALERGSKHDLTILAFLAYFQRKQKMDIIEQIRIAKRGLIGAFTLPQTWNSQSKRYEGDGVWEGQIDDEKVVIHFFDARMVHVFIKDRPALENCLGSIRTLCKEAGFIPDFYGLGEKRGVVIRSDFKIADYARARGTEVTFDKFIASKGVFVPSRSNPIRVACNERTIRLTQKQGGRQLTILSWTPKPYHLQRVLPEKKWFKIKEELVNTWIMGESLSPQQAGSVLEMARTYRNNERDFARNRHWMVTQATECAQDLGWCVGGAKPKYFDDEDLINLPAFTFRLDSVTRVREAAEDEFGEEEGVDDFEAQLAANDSSDEEAEDQPQEAAQDVDRVPEIEDDDVSISLKLQEAGEENTTVVSWYRVGAGTNFFKSFLYRMDQSYLGGVRAALKSGSTYMEQVSDFCDIALGKDIYYEAIAPGPGEAPEFLKTDKGDAEEWVYPAPDDWSGLVDEEWPKL</sequence>
<organism evidence="12">
    <name type="scientific">Wuhan Insect virus 1</name>
    <dbReference type="NCBI Taxonomy" id="1608106"/>
    <lineage>
        <taxon>Viruses</taxon>
        <taxon>Riboviria</taxon>
        <taxon>Orthornavirae</taxon>
        <taxon>Negarnaviricota</taxon>
        <taxon>Polyploviricotina</taxon>
        <taxon>Bunyaviricetes</taxon>
        <taxon>Elliovirales</taxon>
        <taxon>Peribunyaviridae</taxon>
    </lineage>
</organism>
<proteinExistence type="inferred from homology"/>
<evidence type="ECO:0000256" key="4">
    <source>
        <dbReference type="ARBA" id="ARBA00022801"/>
    </source>
</evidence>
<reference evidence="12" key="2">
    <citation type="journal article" date="2015" name="Elife">
        <title>Unprecedented genomic diversity of RNA viruses in arthropods reveals the ancestry of negative-sense RNA viruses.</title>
        <authorList>
            <person name="Li C.X."/>
            <person name="Shi M."/>
            <person name="Tian J.H."/>
            <person name="Lin X.D."/>
            <person name="Kang Y.J."/>
            <person name="Chen L.J."/>
            <person name="Qin X.C."/>
            <person name="Xu J."/>
            <person name="Holmes E.C."/>
            <person name="Zhang Y.Z."/>
        </authorList>
    </citation>
    <scope>NUCLEOTIDE SEQUENCE</scope>
    <source>
        <strain evidence="12">WHYC03</strain>
    </source>
</reference>